<dbReference type="PROSITE" id="PS00028">
    <property type="entry name" value="ZINC_FINGER_C2H2_1"/>
    <property type="match status" value="5"/>
</dbReference>
<protein>
    <submittedName>
        <fullName evidence="12">Zinc finger protein 471</fullName>
    </submittedName>
</protein>
<gene>
    <name evidence="12" type="primary">ZNF471_0</name>
    <name evidence="11" type="synonym">ZNF471_1</name>
    <name evidence="12" type="ORF">g.9092</name>
    <name evidence="11" type="ORF">g.9097</name>
</gene>
<feature type="domain" description="C2H2-type" evidence="9">
    <location>
        <begin position="486"/>
        <end position="509"/>
    </location>
</feature>
<keyword evidence="5" id="KW-0539">Nucleus</keyword>
<evidence type="ECO:0000256" key="4">
    <source>
        <dbReference type="ARBA" id="ARBA00022833"/>
    </source>
</evidence>
<evidence type="ECO:0000256" key="7">
    <source>
        <dbReference type="PROSITE-ProRule" id="PRU00042"/>
    </source>
</evidence>
<accession>A0A0A1XD30</accession>
<dbReference type="SUPFAM" id="SSF57667">
    <property type="entry name" value="beta-beta-alpha zinc fingers"/>
    <property type="match status" value="2"/>
</dbReference>
<dbReference type="InterPro" id="IPR036236">
    <property type="entry name" value="Znf_C2H2_sf"/>
</dbReference>
<dbReference type="PROSITE" id="PS51029">
    <property type="entry name" value="MADF"/>
    <property type="match status" value="1"/>
</dbReference>
<feature type="region of interest" description="Disordered" evidence="8">
    <location>
        <begin position="268"/>
        <end position="325"/>
    </location>
</feature>
<feature type="domain" description="C2H2-type" evidence="9">
    <location>
        <begin position="592"/>
        <end position="620"/>
    </location>
</feature>
<evidence type="ECO:0000256" key="2">
    <source>
        <dbReference type="ARBA" id="ARBA00022737"/>
    </source>
</evidence>
<dbReference type="PROSITE" id="PS50157">
    <property type="entry name" value="ZINC_FINGER_C2H2_2"/>
    <property type="match status" value="4"/>
</dbReference>
<feature type="domain" description="C2H2-type" evidence="9">
    <location>
        <begin position="512"/>
        <end position="540"/>
    </location>
</feature>
<dbReference type="Pfam" id="PF10545">
    <property type="entry name" value="MADF_DNA_bdg"/>
    <property type="match status" value="1"/>
</dbReference>
<evidence type="ECO:0000313" key="11">
    <source>
        <dbReference type="EMBL" id="JAD03743.1"/>
    </source>
</evidence>
<dbReference type="EMBL" id="GBXI01005914">
    <property type="protein sequence ID" value="JAD08378.1"/>
    <property type="molecule type" value="Transcribed_RNA"/>
</dbReference>
<dbReference type="InterPro" id="IPR006578">
    <property type="entry name" value="MADF-dom"/>
</dbReference>
<reference evidence="12" key="1">
    <citation type="submission" date="2014-11" db="EMBL/GenBank/DDBJ databases">
        <authorList>
            <person name="Geib S."/>
        </authorList>
    </citation>
    <scope>NUCLEOTIDE SEQUENCE</scope>
</reference>
<keyword evidence="2" id="KW-0677">Repeat</keyword>
<evidence type="ECO:0000259" key="9">
    <source>
        <dbReference type="PROSITE" id="PS50157"/>
    </source>
</evidence>
<feature type="compositionally biased region" description="Basic residues" evidence="8">
    <location>
        <begin position="314"/>
        <end position="325"/>
    </location>
</feature>
<evidence type="ECO:0000256" key="8">
    <source>
        <dbReference type="SAM" id="MobiDB-lite"/>
    </source>
</evidence>
<dbReference type="GO" id="GO:0008270">
    <property type="term" value="F:zinc ion binding"/>
    <property type="evidence" value="ECO:0007669"/>
    <property type="project" value="UniProtKB-KW"/>
</dbReference>
<dbReference type="PANTHER" id="PTHR24388">
    <property type="entry name" value="ZINC FINGER PROTEIN"/>
    <property type="match status" value="1"/>
</dbReference>
<feature type="domain" description="MADF" evidence="10">
    <location>
        <begin position="380"/>
        <end position="468"/>
    </location>
</feature>
<evidence type="ECO:0000313" key="12">
    <source>
        <dbReference type="EMBL" id="JAD08378.1"/>
    </source>
</evidence>
<dbReference type="InterPro" id="IPR050527">
    <property type="entry name" value="Snail/Krueppel_Znf"/>
</dbReference>
<evidence type="ECO:0000256" key="3">
    <source>
        <dbReference type="ARBA" id="ARBA00022771"/>
    </source>
</evidence>
<dbReference type="AlphaFoldDB" id="A0A0A1XD30"/>
<sequence length="652" mass="76215">MDATAATQQVCINTRSPSSYNIVCNKCNTLPKFANYDEFLDHSRAEHGPTVRRSALSIVAEDTLVSARGSISHLSTHSCASPTYTGSSLSNNVSDNHFDLNTLKRQCLLDVIELLNKCFCIWHRPSRASMPRSERLHAYQLLLRKLRDHMPFVTFRDARSIVRQIIQIYLRQLRSGDIAGAASKTHVDDDAADEWRVSRQLRAMKSKAVLDKLAFLRGCDDKDVEELVPDKLCSFCNIGFHNTETLWTHMVSAHLPARKQQRNNYITTDSVPSESTMDTLCSSGRRSRVSRSTIDTETDNTQQSQTVSEPTNLRRSRRRRRGIWRNRQRVRAKNKLVSLKRLRQSRPSTKQISSEGDSISVRTKSSSYHLADYTDEFLEQFIDLYREQPCLWYANSPEYRNRKLRQAAYELLHKKYCQLRNVPAVSLTKIKSLIRSLRYYYDRLQQPHTDRFRSKIWQRMSFIDTGGARPTRKRSHSADSYQTIVYDCSECPRKFKRPTAYAKHILRTHPPTECPPCNENFNNADELVHHLLYMHRKETDCPLCKEGHNDWRSADHLSQHFFDHRCPTCAEIFRDGNNYRRHRAKCRNINRFHCKHCTSKFTSTIDFKRHAKATHQEDRPFRCEDCELSFKYLAPLIKHRRLHKRMQSYFAS</sequence>
<keyword evidence="1" id="KW-0479">Metal-binding</keyword>
<evidence type="ECO:0000256" key="6">
    <source>
        <dbReference type="ARBA" id="ARBA00037948"/>
    </source>
</evidence>
<dbReference type="SMART" id="SM00595">
    <property type="entry name" value="MADF"/>
    <property type="match status" value="1"/>
</dbReference>
<dbReference type="Gene3D" id="3.30.160.60">
    <property type="entry name" value="Classic Zinc Finger"/>
    <property type="match status" value="3"/>
</dbReference>
<keyword evidence="4" id="KW-0862">Zinc</keyword>
<comment type="similarity">
    <text evidence="6">Belongs to the snail C2H2-type zinc-finger protein family.</text>
</comment>
<evidence type="ECO:0000256" key="1">
    <source>
        <dbReference type="ARBA" id="ARBA00022723"/>
    </source>
</evidence>
<dbReference type="Pfam" id="PF00096">
    <property type="entry name" value="zf-C2H2"/>
    <property type="match status" value="2"/>
</dbReference>
<dbReference type="SMART" id="SM00355">
    <property type="entry name" value="ZnF_C2H2"/>
    <property type="match status" value="8"/>
</dbReference>
<evidence type="ECO:0000259" key="10">
    <source>
        <dbReference type="PROSITE" id="PS51029"/>
    </source>
</evidence>
<feature type="compositionally biased region" description="Polar residues" evidence="8">
    <location>
        <begin position="268"/>
        <end position="281"/>
    </location>
</feature>
<dbReference type="InterPro" id="IPR013087">
    <property type="entry name" value="Znf_C2H2_type"/>
</dbReference>
<dbReference type="PANTHER" id="PTHR24388:SF104">
    <property type="entry name" value="AT-RICH BINDING PROTEIN-RELATED"/>
    <property type="match status" value="1"/>
</dbReference>
<reference evidence="12" key="2">
    <citation type="journal article" date="2015" name="Gigascience">
        <title>Reconstructing a comprehensive transcriptome assembly of a white-pupal translocated strain of the pest fruit fly Bactrocera cucurbitae.</title>
        <authorList>
            <person name="Sim S.B."/>
            <person name="Calla B."/>
            <person name="Hall B."/>
            <person name="DeRego T."/>
            <person name="Geib S.M."/>
        </authorList>
    </citation>
    <scope>NUCLEOTIDE SEQUENCE</scope>
</reference>
<evidence type="ECO:0000256" key="5">
    <source>
        <dbReference type="ARBA" id="ARBA00023242"/>
    </source>
</evidence>
<dbReference type="GO" id="GO:0000978">
    <property type="term" value="F:RNA polymerase II cis-regulatory region sequence-specific DNA binding"/>
    <property type="evidence" value="ECO:0007669"/>
    <property type="project" value="TreeGrafter"/>
</dbReference>
<dbReference type="GO" id="GO:0000981">
    <property type="term" value="F:DNA-binding transcription factor activity, RNA polymerase II-specific"/>
    <property type="evidence" value="ECO:0007669"/>
    <property type="project" value="TreeGrafter"/>
</dbReference>
<keyword evidence="3 7" id="KW-0863">Zinc-finger</keyword>
<dbReference type="EMBL" id="GBXI01010549">
    <property type="protein sequence ID" value="JAD03743.1"/>
    <property type="molecule type" value="Transcribed_RNA"/>
</dbReference>
<proteinExistence type="inferred from homology"/>
<feature type="domain" description="C2H2-type" evidence="9">
    <location>
        <begin position="621"/>
        <end position="648"/>
    </location>
</feature>
<name>A0A0A1XD30_ZEUCU</name>
<feature type="compositionally biased region" description="Polar residues" evidence="8">
    <location>
        <begin position="293"/>
        <end position="313"/>
    </location>
</feature>
<organism evidence="12">
    <name type="scientific">Zeugodacus cucurbitae</name>
    <name type="common">Melon fruit fly</name>
    <name type="synonym">Bactrocera cucurbitae</name>
    <dbReference type="NCBI Taxonomy" id="28588"/>
    <lineage>
        <taxon>Eukaryota</taxon>
        <taxon>Metazoa</taxon>
        <taxon>Ecdysozoa</taxon>
        <taxon>Arthropoda</taxon>
        <taxon>Hexapoda</taxon>
        <taxon>Insecta</taxon>
        <taxon>Pterygota</taxon>
        <taxon>Neoptera</taxon>
        <taxon>Endopterygota</taxon>
        <taxon>Diptera</taxon>
        <taxon>Brachycera</taxon>
        <taxon>Muscomorpha</taxon>
        <taxon>Tephritoidea</taxon>
        <taxon>Tephritidae</taxon>
        <taxon>Zeugodacus</taxon>
        <taxon>Zeugodacus</taxon>
    </lineage>
</organism>